<comment type="subcellular location">
    <subcellularLocation>
        <location evidence="7">Nucleus</location>
    </subcellularLocation>
</comment>
<evidence type="ECO:0000259" key="8">
    <source>
        <dbReference type="Pfam" id="PF08652"/>
    </source>
</evidence>
<evidence type="ECO:0000256" key="7">
    <source>
        <dbReference type="RuleBase" id="RU367113"/>
    </source>
</evidence>
<accession>A0A9P8IEK8</accession>
<dbReference type="InterPro" id="IPR039039">
    <property type="entry name" value="RAI1-like_fam"/>
</dbReference>
<dbReference type="EMBL" id="JAGHQM010002764">
    <property type="protein sequence ID" value="KAH0548175.1"/>
    <property type="molecule type" value="Genomic_DNA"/>
</dbReference>
<comment type="function">
    <text evidence="5">Decapping enzyme for NAD-capped RNAs: specifically hydrolyzes the nicotinamide adenine dinucleotide (NAD) cap from a subset of RNAs by removing the entire NAD moiety from the 5'-end of an NAD-capped RNA. The NAD-cap is present at the 5'-end of some RNAs and snoRNAs. In contrast to the canonical 5'-end N7 methylguanosine (m7G) cap, the NAD cap promotes mRNA decay. Also acts as a non-canonical decapping enzyme that removes the entire cap structure of m7G capped or incompletely capped RNAs. Has decapping activity toward incomplete 5'-end m7G cap mRNAs such as unmethylated 5'-end-capped RNA (cap0), while it has no activity toward 2'-O-ribose methylated m7G cap (cap1). Also possesses RNA 5'-pyrophosphohydrolase activity by hydrolyzing the 5'-end triphosphate to release pyrophosphates. Stimulates exoribonuclease activity of Rat1, allowing it to degrade RNAs with stable secondary structure more effectively.</text>
</comment>
<keyword evidence="7" id="KW-0539">Nucleus</keyword>
<comment type="similarity">
    <text evidence="2 7">Belongs to the DXO/Dom3Z family.</text>
</comment>
<dbReference type="GO" id="GO:0005634">
    <property type="term" value="C:nucleus"/>
    <property type="evidence" value="ECO:0007669"/>
    <property type="project" value="UniProtKB-SubCell"/>
</dbReference>
<dbReference type="EC" id="3.6.1.-" evidence="7"/>
<dbReference type="GO" id="GO:0000166">
    <property type="term" value="F:nucleotide binding"/>
    <property type="evidence" value="ECO:0007669"/>
    <property type="project" value="UniProtKB-KW"/>
</dbReference>
<dbReference type="InterPro" id="IPR013961">
    <property type="entry name" value="RAI1"/>
</dbReference>
<dbReference type="GO" id="GO:0003723">
    <property type="term" value="F:RNA binding"/>
    <property type="evidence" value="ECO:0007669"/>
    <property type="project" value="UniProtKB-KW"/>
</dbReference>
<keyword evidence="7" id="KW-0378">Hydrolase</keyword>
<evidence type="ECO:0000256" key="4">
    <source>
        <dbReference type="ARBA" id="ARBA00044692"/>
    </source>
</evidence>
<evidence type="ECO:0000256" key="1">
    <source>
        <dbReference type="ARBA" id="ARBA00001968"/>
    </source>
</evidence>
<dbReference type="PANTHER" id="PTHR12395">
    <property type="entry name" value="DOM-3 RELATED"/>
    <property type="match status" value="1"/>
</dbReference>
<keyword evidence="10" id="KW-1185">Reference proteome</keyword>
<keyword evidence="7" id="KW-0547">Nucleotide-binding</keyword>
<reference evidence="9" key="1">
    <citation type="submission" date="2021-03" db="EMBL/GenBank/DDBJ databases">
        <title>Comparative genomics and phylogenomic investigation of the class Geoglossomycetes provide insights into ecological specialization and systematics.</title>
        <authorList>
            <person name="Melie T."/>
            <person name="Pirro S."/>
            <person name="Miller A.N."/>
            <person name="Quandt A."/>
        </authorList>
    </citation>
    <scope>NUCLEOTIDE SEQUENCE</scope>
    <source>
        <strain evidence="9">CAQ_001_2017</strain>
    </source>
</reference>
<dbReference type="AlphaFoldDB" id="A0A9P8IEK8"/>
<keyword evidence="7" id="KW-0694">RNA-binding</keyword>
<dbReference type="PANTHER" id="PTHR12395:SF9">
    <property type="entry name" value="DECAPPING AND EXORIBONUCLEASE PROTEIN"/>
    <property type="match status" value="1"/>
</dbReference>
<evidence type="ECO:0000256" key="2">
    <source>
        <dbReference type="ARBA" id="ARBA00006562"/>
    </source>
</evidence>
<evidence type="ECO:0000313" key="10">
    <source>
        <dbReference type="Proteomes" id="UP000750711"/>
    </source>
</evidence>
<feature type="domain" description="RAI1-like" evidence="8">
    <location>
        <begin position="108"/>
        <end position="164"/>
    </location>
</feature>
<dbReference type="GO" id="GO:0004518">
    <property type="term" value="F:nuclease activity"/>
    <property type="evidence" value="ECO:0007669"/>
    <property type="project" value="UniProtKB-KW"/>
</dbReference>
<evidence type="ECO:0000256" key="3">
    <source>
        <dbReference type="ARBA" id="ARBA00044676"/>
    </source>
</evidence>
<evidence type="ECO:0000256" key="6">
    <source>
        <dbReference type="ARBA" id="ARBA00048124"/>
    </source>
</evidence>
<proteinExistence type="inferred from homology"/>
<dbReference type="GO" id="GO:0034353">
    <property type="term" value="F:mRNA 5'-diphosphatase activity"/>
    <property type="evidence" value="ECO:0007669"/>
    <property type="project" value="TreeGrafter"/>
</dbReference>
<keyword evidence="7" id="KW-0540">Nuclease</keyword>
<name>A0A9P8IEK8_9PEZI</name>
<comment type="catalytic activity">
    <reaction evidence="6">
        <text>a 5'-end NAD(+)-phospho-ribonucleoside in mRNA + H2O = a 5'-end phospho-ribonucleoside in mRNA + NAD(+) + H(+)</text>
        <dbReference type="Rhea" id="RHEA:60880"/>
        <dbReference type="Rhea" id="RHEA-COMP:15692"/>
        <dbReference type="Rhea" id="RHEA-COMP:15698"/>
        <dbReference type="ChEBI" id="CHEBI:15377"/>
        <dbReference type="ChEBI" id="CHEBI:15378"/>
        <dbReference type="ChEBI" id="CHEBI:57540"/>
        <dbReference type="ChEBI" id="CHEBI:138282"/>
        <dbReference type="ChEBI" id="CHEBI:144029"/>
    </reaction>
    <physiologicalReaction direction="left-to-right" evidence="6">
        <dbReference type="Rhea" id="RHEA:60881"/>
    </physiologicalReaction>
</comment>
<feature type="domain" description="RAI1-like" evidence="8">
    <location>
        <begin position="22"/>
        <end position="107"/>
    </location>
</feature>
<evidence type="ECO:0000313" key="9">
    <source>
        <dbReference type="EMBL" id="KAH0548175.1"/>
    </source>
</evidence>
<dbReference type="GO" id="GO:0046872">
    <property type="term" value="F:metal ion binding"/>
    <property type="evidence" value="ECO:0007669"/>
    <property type="project" value="UniProtKB-KW"/>
</dbReference>
<dbReference type="Proteomes" id="UP000750711">
    <property type="component" value="Unassembled WGS sequence"/>
</dbReference>
<dbReference type="GO" id="GO:0000956">
    <property type="term" value="P:nuclear-transcribed mRNA catabolic process"/>
    <property type="evidence" value="ECO:0007669"/>
    <property type="project" value="TreeGrafter"/>
</dbReference>
<dbReference type="GO" id="GO:0005829">
    <property type="term" value="C:cytosol"/>
    <property type="evidence" value="ECO:0007669"/>
    <property type="project" value="TreeGrafter"/>
</dbReference>
<dbReference type="GO" id="GO:0110155">
    <property type="term" value="P:NAD-cap decapping"/>
    <property type="evidence" value="ECO:0007669"/>
    <property type="project" value="TreeGrafter"/>
</dbReference>
<comment type="catalytic activity">
    <reaction evidence="3">
        <text>a 5'-end (N(7)-methyl 5'-triphosphoguanosine)-ribonucleoside-ribonucleotide in mRNA + H2O = a (N(7)-methyl 5'-triphosphoguanosine)-nucleoside + a 5'-end phospho-ribonucleoside in mRNA + H(+)</text>
        <dbReference type="Rhea" id="RHEA:66928"/>
        <dbReference type="Rhea" id="RHEA-COMP:15692"/>
        <dbReference type="Rhea" id="RHEA-COMP:17313"/>
        <dbReference type="ChEBI" id="CHEBI:15377"/>
        <dbReference type="ChEBI" id="CHEBI:15378"/>
        <dbReference type="ChEBI" id="CHEBI:138282"/>
        <dbReference type="ChEBI" id="CHEBI:172876"/>
        <dbReference type="ChEBI" id="CHEBI:172877"/>
    </reaction>
    <physiologicalReaction direction="left-to-right" evidence="3">
        <dbReference type="Rhea" id="RHEA:66929"/>
    </physiologicalReaction>
</comment>
<comment type="caution">
    <text evidence="9">The sequence shown here is derived from an EMBL/GenBank/DDBJ whole genome shotgun (WGS) entry which is preliminary data.</text>
</comment>
<dbReference type="Pfam" id="PF08652">
    <property type="entry name" value="RAI1"/>
    <property type="match status" value="2"/>
</dbReference>
<evidence type="ECO:0000256" key="5">
    <source>
        <dbReference type="ARBA" id="ARBA00046211"/>
    </source>
</evidence>
<keyword evidence="7" id="KW-0479">Metal-binding</keyword>
<organism evidence="9 10">
    <name type="scientific">Trichoglossum hirsutum</name>
    <dbReference type="NCBI Taxonomy" id="265104"/>
    <lineage>
        <taxon>Eukaryota</taxon>
        <taxon>Fungi</taxon>
        <taxon>Dikarya</taxon>
        <taxon>Ascomycota</taxon>
        <taxon>Pezizomycotina</taxon>
        <taxon>Geoglossomycetes</taxon>
        <taxon>Geoglossales</taxon>
        <taxon>Geoglossaceae</taxon>
        <taxon>Trichoglossum</taxon>
    </lineage>
</organism>
<protein>
    <recommendedName>
        <fullName evidence="7">Decapping nuclease</fullName>
        <ecNumber evidence="7">3.6.1.-</ecNumber>
    </recommendedName>
</protein>
<comment type="cofactor">
    <cofactor evidence="1 7">
        <name>a divalent metal cation</name>
        <dbReference type="ChEBI" id="CHEBI:60240"/>
    </cofactor>
</comment>
<sequence length="179" mass="20046">MTTATFDIPPVHRFAGSSAAIRRPKEIACFSYDDQRRFHLDESSLRYYYPARLGADLSRGFDAFEKLDDTADEHLDGLLSTIMALEKETGKQCEADFITWRGMMTKVSYKFETLSLMPGTWDATPRDYIEGREDHVVNNSAQYCSVVRTGIGKSKLVIGGEVDAGRFRARGRVAGEADS</sequence>
<comment type="catalytic activity">
    <reaction evidence="4">
        <text>a 5'-end triphospho-ribonucleoside in mRNA + H2O = a 5'-end phospho-ribonucleoside in mRNA + diphosphate + H(+)</text>
        <dbReference type="Rhea" id="RHEA:78683"/>
        <dbReference type="Rhea" id="RHEA-COMP:15692"/>
        <dbReference type="Rhea" id="RHEA-COMP:17164"/>
        <dbReference type="ChEBI" id="CHEBI:15377"/>
        <dbReference type="ChEBI" id="CHEBI:15378"/>
        <dbReference type="ChEBI" id="CHEBI:33019"/>
        <dbReference type="ChEBI" id="CHEBI:138282"/>
        <dbReference type="ChEBI" id="CHEBI:167618"/>
    </reaction>
    <physiologicalReaction direction="left-to-right" evidence="4">
        <dbReference type="Rhea" id="RHEA:78684"/>
    </physiologicalReaction>
</comment>
<gene>
    <name evidence="9" type="ORF">GP486_008104</name>
</gene>